<reference evidence="1 2" key="1">
    <citation type="journal article" date="2019" name="Sci. Rep.">
        <title>Orb-weaving spider Araneus ventricosus genome elucidates the spidroin gene catalogue.</title>
        <authorList>
            <person name="Kono N."/>
            <person name="Nakamura H."/>
            <person name="Ohtoshi R."/>
            <person name="Moran D.A.P."/>
            <person name="Shinohara A."/>
            <person name="Yoshida Y."/>
            <person name="Fujiwara M."/>
            <person name="Mori M."/>
            <person name="Tomita M."/>
            <person name="Arakawa K."/>
        </authorList>
    </citation>
    <scope>NUCLEOTIDE SEQUENCE [LARGE SCALE GENOMIC DNA]</scope>
</reference>
<evidence type="ECO:0000313" key="2">
    <source>
        <dbReference type="Proteomes" id="UP000499080"/>
    </source>
</evidence>
<evidence type="ECO:0000313" key="1">
    <source>
        <dbReference type="EMBL" id="GBM98199.1"/>
    </source>
</evidence>
<organism evidence="1 2">
    <name type="scientific">Araneus ventricosus</name>
    <name type="common">Orbweaver spider</name>
    <name type="synonym">Epeira ventricosa</name>
    <dbReference type="NCBI Taxonomy" id="182803"/>
    <lineage>
        <taxon>Eukaryota</taxon>
        <taxon>Metazoa</taxon>
        <taxon>Ecdysozoa</taxon>
        <taxon>Arthropoda</taxon>
        <taxon>Chelicerata</taxon>
        <taxon>Arachnida</taxon>
        <taxon>Araneae</taxon>
        <taxon>Araneomorphae</taxon>
        <taxon>Entelegynae</taxon>
        <taxon>Araneoidea</taxon>
        <taxon>Araneidae</taxon>
        <taxon>Araneus</taxon>
    </lineage>
</organism>
<feature type="non-terminal residue" evidence="1">
    <location>
        <position position="57"/>
    </location>
</feature>
<sequence length="57" mass="6515">MGEGGPQRHGAQKTARNNDDLVALCYARLGHIDWFTLWWWPQMMMGSSQESGLVHGW</sequence>
<name>A0A4Y2K8C0_ARAVE</name>
<proteinExistence type="predicted"/>
<accession>A0A4Y2K8C0</accession>
<dbReference type="Proteomes" id="UP000499080">
    <property type="component" value="Unassembled WGS sequence"/>
</dbReference>
<comment type="caution">
    <text evidence="1">The sequence shown here is derived from an EMBL/GenBank/DDBJ whole genome shotgun (WGS) entry which is preliminary data.</text>
</comment>
<keyword evidence="2" id="KW-1185">Reference proteome</keyword>
<dbReference type="EMBL" id="BGPR01004301">
    <property type="protein sequence ID" value="GBM98199.1"/>
    <property type="molecule type" value="Genomic_DNA"/>
</dbReference>
<gene>
    <name evidence="1" type="ORF">AVEN_268129_1</name>
</gene>
<dbReference type="AlphaFoldDB" id="A0A4Y2K8C0"/>
<protein>
    <submittedName>
        <fullName evidence="1">Uncharacterized protein</fullName>
    </submittedName>
</protein>